<evidence type="ECO:0000256" key="1">
    <source>
        <dbReference type="ARBA" id="ARBA00022737"/>
    </source>
</evidence>
<dbReference type="GO" id="GO:0006355">
    <property type="term" value="P:regulation of DNA-templated transcription"/>
    <property type="evidence" value="ECO:0007669"/>
    <property type="project" value="InterPro"/>
</dbReference>
<dbReference type="NCBIfam" id="NF046042">
    <property type="entry name" value="LicT"/>
    <property type="match status" value="1"/>
</dbReference>
<dbReference type="eggNOG" id="COG3711">
    <property type="taxonomic scope" value="Bacteria"/>
</dbReference>
<dbReference type="SMART" id="SM01061">
    <property type="entry name" value="CAT_RBD"/>
    <property type="match status" value="1"/>
</dbReference>
<dbReference type="GO" id="GO:0003723">
    <property type="term" value="F:RNA binding"/>
    <property type="evidence" value="ECO:0007669"/>
    <property type="project" value="InterPro"/>
</dbReference>
<keyword evidence="1" id="KW-0677">Repeat</keyword>
<dbReference type="InterPro" id="IPR050661">
    <property type="entry name" value="BglG_antiterminators"/>
</dbReference>
<dbReference type="Pfam" id="PF00874">
    <property type="entry name" value="PRD"/>
    <property type="match status" value="2"/>
</dbReference>
<dbReference type="PANTHER" id="PTHR30185:SF15">
    <property type="entry name" value="CRYPTIC BETA-GLUCOSIDE BGL OPERON ANTITERMINATOR"/>
    <property type="match status" value="1"/>
</dbReference>
<name>F5L5L6_CALTT</name>
<dbReference type="InterPro" id="IPR036634">
    <property type="entry name" value="PRD_sf"/>
</dbReference>
<reference evidence="3 4" key="1">
    <citation type="journal article" date="2011" name="J. Bacteriol.">
        <title>Draft genome sequence of the thermoalkaliphilic Caldalkalibacillus thermarum strain TA2.A1.</title>
        <authorList>
            <person name="Kalamorz F."/>
            <person name="Keis S."/>
            <person name="McMillan D.G."/>
            <person name="Olsson K."/>
            <person name="Stanton J.A."/>
            <person name="Stockwell P."/>
            <person name="Black M.A."/>
            <person name="Klingeman D.M."/>
            <person name="Land M.L."/>
            <person name="Han C.S."/>
            <person name="Martin S.L."/>
            <person name="Becher S.A."/>
            <person name="Peddie C.J."/>
            <person name="Morgan H.W."/>
            <person name="Matthies D."/>
            <person name="Preiss L."/>
            <person name="Meier T."/>
            <person name="Brown S.D."/>
            <person name="Cook G.M."/>
        </authorList>
    </citation>
    <scope>NUCLEOTIDE SEQUENCE [LARGE SCALE GENOMIC DNA]</scope>
    <source>
        <strain evidence="3 4">TA2.A1</strain>
    </source>
</reference>
<accession>F5L5L6</accession>
<feature type="domain" description="PRD" evidence="2">
    <location>
        <begin position="71"/>
        <end position="176"/>
    </location>
</feature>
<dbReference type="AlphaFoldDB" id="F5L5L6"/>
<dbReference type="EMBL" id="AFCE01000109">
    <property type="protein sequence ID" value="EGL83372.1"/>
    <property type="molecule type" value="Genomic_DNA"/>
</dbReference>
<organism evidence="3 4">
    <name type="scientific">Caldalkalibacillus thermarum (strain TA2.A1)</name>
    <dbReference type="NCBI Taxonomy" id="986075"/>
    <lineage>
        <taxon>Bacteria</taxon>
        <taxon>Bacillati</taxon>
        <taxon>Bacillota</taxon>
        <taxon>Bacilli</taxon>
        <taxon>Bacillales</taxon>
        <taxon>Bacillaceae</taxon>
        <taxon>Caldalkalibacillus</taxon>
    </lineage>
</organism>
<evidence type="ECO:0000259" key="2">
    <source>
        <dbReference type="PROSITE" id="PS51372"/>
    </source>
</evidence>
<sequence>MWPRSKPLKIKKILNNNAVVVKDGSEEKILMGTGIGFQKRKNDIVNRNKIEKVFVMKEENENEKFQQLLRTIPEERIAICEDIISYAEEQLGTKLNNHIHIALTDHLSFAIDRIENGIKIENQLLNEIKVLYKKEFEIGMWAINYIKEKLNIEMPPDEAGYIALHIHTAKISDNSMENTLRLTTMINELISMVEKEFGIDLDQESLSYQQLITHLRFALMRAESNEPFHAMDQDMLQLIKDKYHQEFQCAQKMAQYVNNEYGLIFPESEIGYITLHLQRMHGQDRMTIK</sequence>
<dbReference type="Proteomes" id="UP000010716">
    <property type="component" value="Unassembled WGS sequence"/>
</dbReference>
<dbReference type="InterPro" id="IPR004341">
    <property type="entry name" value="CAT_RNA-bd_dom"/>
</dbReference>
<gene>
    <name evidence="3" type="ORF">CathTA2_1079</name>
</gene>
<dbReference type="OrthoDB" id="9813552at2"/>
<dbReference type="RefSeq" id="WP_007503826.1">
    <property type="nucleotide sequence ID" value="NZ_AFCE01000109.1"/>
</dbReference>
<dbReference type="Gene3D" id="2.30.24.10">
    <property type="entry name" value="CAT RNA-binding domain"/>
    <property type="match status" value="1"/>
</dbReference>
<dbReference type="InterPro" id="IPR036650">
    <property type="entry name" value="CAT_RNA-bd_dom_sf"/>
</dbReference>
<dbReference type="Gene3D" id="1.10.1790.10">
    <property type="entry name" value="PRD domain"/>
    <property type="match status" value="2"/>
</dbReference>
<evidence type="ECO:0000313" key="4">
    <source>
        <dbReference type="Proteomes" id="UP000010716"/>
    </source>
</evidence>
<dbReference type="Pfam" id="PF03123">
    <property type="entry name" value="CAT_RBD"/>
    <property type="match status" value="1"/>
</dbReference>
<dbReference type="SUPFAM" id="SSF63520">
    <property type="entry name" value="PTS-regulatory domain, PRD"/>
    <property type="match status" value="2"/>
</dbReference>
<dbReference type="InterPro" id="IPR011608">
    <property type="entry name" value="PRD"/>
</dbReference>
<protein>
    <submittedName>
        <fullName evidence="3">Transcriptional antiterminator, BglG</fullName>
    </submittedName>
</protein>
<dbReference type="PROSITE" id="PS51372">
    <property type="entry name" value="PRD_2"/>
    <property type="match status" value="2"/>
</dbReference>
<proteinExistence type="predicted"/>
<feature type="domain" description="PRD" evidence="2">
    <location>
        <begin position="177"/>
        <end position="287"/>
    </location>
</feature>
<dbReference type="SUPFAM" id="SSF50151">
    <property type="entry name" value="SacY-like RNA-binding domain"/>
    <property type="match status" value="1"/>
</dbReference>
<dbReference type="PANTHER" id="PTHR30185">
    <property type="entry name" value="CRYPTIC BETA-GLUCOSIDE BGL OPERON ANTITERMINATOR"/>
    <property type="match status" value="1"/>
</dbReference>
<comment type="caution">
    <text evidence="3">The sequence shown here is derived from an EMBL/GenBank/DDBJ whole genome shotgun (WGS) entry which is preliminary data.</text>
</comment>
<evidence type="ECO:0000313" key="3">
    <source>
        <dbReference type="EMBL" id="EGL83372.1"/>
    </source>
</evidence>